<proteinExistence type="predicted"/>
<evidence type="ECO:0000256" key="1">
    <source>
        <dbReference type="ARBA" id="ARBA00022801"/>
    </source>
</evidence>
<dbReference type="Pfam" id="PF13419">
    <property type="entry name" value="HAD_2"/>
    <property type="match status" value="1"/>
</dbReference>
<sequence length="226" mass="25996">MFSNKEALLLDMNSTFMFGEDSFGISEDFSRHYHEIGGSLSKEKINTIIRLVYDYLDVRYPDEKYRHNFPSIENTIDKIITHELDQEEISKIIDTFAFHEMGYIPDEYIEALHRLNDKYQLSVVIDIWSPKRDWLKLFVESGIDKLFSESSFSSDHGMVKPSPKPFELVIAKLGVRKEQALVVGDSIRRDLGGAKAAGIDCVLVGKAKHNHAMECYKNLIEFSYAM</sequence>
<dbReference type="InterPro" id="IPR041492">
    <property type="entry name" value="HAD_2"/>
</dbReference>
<reference evidence="2" key="1">
    <citation type="submission" date="2018-06" db="EMBL/GenBank/DDBJ databases">
        <authorList>
            <person name="Zhirakovskaya E."/>
        </authorList>
    </citation>
    <scope>NUCLEOTIDE SEQUENCE</scope>
</reference>
<evidence type="ECO:0000313" key="2">
    <source>
        <dbReference type="EMBL" id="VAW48145.1"/>
    </source>
</evidence>
<protein>
    <submittedName>
        <fullName evidence="2">Uncharacterized protein</fullName>
    </submittedName>
</protein>
<dbReference type="SUPFAM" id="SSF56784">
    <property type="entry name" value="HAD-like"/>
    <property type="match status" value="1"/>
</dbReference>
<accession>A0A3B0VWX1</accession>
<gene>
    <name evidence="2" type="ORF">MNBD_GAMMA04-1163</name>
</gene>
<dbReference type="AlphaFoldDB" id="A0A3B0VWX1"/>
<dbReference type="Gene3D" id="3.40.50.1000">
    <property type="entry name" value="HAD superfamily/HAD-like"/>
    <property type="match status" value="1"/>
</dbReference>
<name>A0A3B0VWX1_9ZZZZ</name>
<dbReference type="InterPro" id="IPR023214">
    <property type="entry name" value="HAD_sf"/>
</dbReference>
<dbReference type="EMBL" id="UOFB01000241">
    <property type="protein sequence ID" value="VAW48145.1"/>
    <property type="molecule type" value="Genomic_DNA"/>
</dbReference>
<dbReference type="InterPro" id="IPR051540">
    <property type="entry name" value="S-2-haloacid_dehalogenase"/>
</dbReference>
<dbReference type="NCBIfam" id="TIGR01549">
    <property type="entry name" value="HAD-SF-IA-v1"/>
    <property type="match status" value="1"/>
</dbReference>
<dbReference type="GO" id="GO:0016787">
    <property type="term" value="F:hydrolase activity"/>
    <property type="evidence" value="ECO:0007669"/>
    <property type="project" value="UniProtKB-KW"/>
</dbReference>
<organism evidence="2">
    <name type="scientific">hydrothermal vent metagenome</name>
    <dbReference type="NCBI Taxonomy" id="652676"/>
    <lineage>
        <taxon>unclassified sequences</taxon>
        <taxon>metagenomes</taxon>
        <taxon>ecological metagenomes</taxon>
    </lineage>
</organism>
<dbReference type="InterPro" id="IPR006439">
    <property type="entry name" value="HAD-SF_hydro_IA"/>
</dbReference>
<dbReference type="InterPro" id="IPR036412">
    <property type="entry name" value="HAD-like_sf"/>
</dbReference>
<dbReference type="Gene3D" id="1.10.150.520">
    <property type="match status" value="1"/>
</dbReference>
<keyword evidence="1" id="KW-0378">Hydrolase</keyword>
<dbReference type="PANTHER" id="PTHR43316">
    <property type="entry name" value="HYDROLASE, HALOACID DELAHOGENASE-RELATED"/>
    <property type="match status" value="1"/>
</dbReference>